<accession>C0DU02</accession>
<dbReference type="HOGENOM" id="CLU_114306_2_1_4"/>
<evidence type="ECO:0000313" key="6">
    <source>
        <dbReference type="EMBL" id="EEG24200.1"/>
    </source>
</evidence>
<dbReference type="Proteomes" id="UP000005837">
    <property type="component" value="Unassembled WGS sequence"/>
</dbReference>
<dbReference type="AlphaFoldDB" id="C0DU02"/>
<evidence type="ECO:0000256" key="5">
    <source>
        <dbReference type="HAMAP-Rule" id="MF_00502"/>
    </source>
</evidence>
<dbReference type="SUPFAM" id="SSF143800">
    <property type="entry name" value="L28p-like"/>
    <property type="match status" value="1"/>
</dbReference>
<dbReference type="InterPro" id="IPR042105">
    <property type="entry name" value="Ribosomal_bL31_sf"/>
</dbReference>
<comment type="similarity">
    <text evidence="1 5">Belongs to the bacterial ribosomal protein bL31 family. Type B subfamily.</text>
</comment>
<dbReference type="GO" id="GO:0005840">
    <property type="term" value="C:ribosome"/>
    <property type="evidence" value="ECO:0007669"/>
    <property type="project" value="UniProtKB-KW"/>
</dbReference>
<organism evidence="6 7">
    <name type="scientific">Eikenella corrodens ATCC 23834</name>
    <dbReference type="NCBI Taxonomy" id="546274"/>
    <lineage>
        <taxon>Bacteria</taxon>
        <taxon>Pseudomonadati</taxon>
        <taxon>Pseudomonadota</taxon>
        <taxon>Betaproteobacteria</taxon>
        <taxon>Neisseriales</taxon>
        <taxon>Neisseriaceae</taxon>
        <taxon>Eikenella</taxon>
    </lineage>
</organism>
<dbReference type="EMBL" id="ACEA01000017">
    <property type="protein sequence ID" value="EEG24200.1"/>
    <property type="molecule type" value="Genomic_DNA"/>
</dbReference>
<dbReference type="GO" id="GO:0006412">
    <property type="term" value="P:translation"/>
    <property type="evidence" value="ECO:0007669"/>
    <property type="project" value="UniProtKB-UniRule"/>
</dbReference>
<gene>
    <name evidence="5" type="primary">rpmE2</name>
    <name evidence="6" type="synonym">rpmE</name>
    <name evidence="6" type="ORF">EIKCOROL_00833</name>
</gene>
<keyword evidence="4 5" id="KW-0687">Ribonucleoprotein</keyword>
<protein>
    <recommendedName>
        <fullName evidence="5">Large ribosomal subunit protein bL31B</fullName>
    </recommendedName>
</protein>
<dbReference type="eggNOG" id="COG0254">
    <property type="taxonomic scope" value="Bacteria"/>
</dbReference>
<evidence type="ECO:0000313" key="7">
    <source>
        <dbReference type="Proteomes" id="UP000005837"/>
    </source>
</evidence>
<dbReference type="InterPro" id="IPR002150">
    <property type="entry name" value="Ribosomal_bL31"/>
</dbReference>
<dbReference type="InterPro" id="IPR034704">
    <property type="entry name" value="Ribosomal_bL28/bL31-like_sf"/>
</dbReference>
<proteinExistence type="inferred from homology"/>
<keyword evidence="3 5" id="KW-0689">Ribosomal protein</keyword>
<evidence type="ECO:0000256" key="3">
    <source>
        <dbReference type="ARBA" id="ARBA00022980"/>
    </source>
</evidence>
<dbReference type="InterPro" id="IPR027493">
    <property type="entry name" value="Ribosomal_bL31_B"/>
</dbReference>
<dbReference type="NCBIfam" id="NF002462">
    <property type="entry name" value="PRK01678.1"/>
    <property type="match status" value="1"/>
</dbReference>
<comment type="subunit">
    <text evidence="2 5">Part of the 50S ribosomal subunit.</text>
</comment>
<dbReference type="PROSITE" id="PS01143">
    <property type="entry name" value="RIBOSOMAL_L31"/>
    <property type="match status" value="1"/>
</dbReference>
<evidence type="ECO:0000256" key="2">
    <source>
        <dbReference type="ARBA" id="ARBA00011838"/>
    </source>
</evidence>
<dbReference type="Gene3D" id="4.10.830.30">
    <property type="entry name" value="Ribosomal protein L31"/>
    <property type="match status" value="1"/>
</dbReference>
<dbReference type="GO" id="GO:1990904">
    <property type="term" value="C:ribonucleoprotein complex"/>
    <property type="evidence" value="ECO:0007669"/>
    <property type="project" value="UniProtKB-KW"/>
</dbReference>
<dbReference type="GO" id="GO:0003735">
    <property type="term" value="F:structural constituent of ribosome"/>
    <property type="evidence" value="ECO:0007669"/>
    <property type="project" value="InterPro"/>
</dbReference>
<reference evidence="6 7" key="1">
    <citation type="submission" date="2009-01" db="EMBL/GenBank/DDBJ databases">
        <authorList>
            <person name="Fulton L."/>
            <person name="Clifton S."/>
            <person name="Chinwalla A.T."/>
            <person name="Mitreva M."/>
            <person name="Sodergren E."/>
            <person name="Weinstock G."/>
            <person name="Clifton S."/>
            <person name="Dooling D.J."/>
            <person name="Fulton B."/>
            <person name="Minx P."/>
            <person name="Pepin K.H."/>
            <person name="Johnson M."/>
            <person name="Bhonagiri V."/>
            <person name="Nash W.E."/>
            <person name="Mardis E.R."/>
            <person name="Wilson R.K."/>
        </authorList>
    </citation>
    <scope>NUCLEOTIDE SEQUENCE [LARGE SCALE GENOMIC DNA]</scope>
    <source>
        <strain evidence="6 7">ATCC 23834</strain>
    </source>
</reference>
<evidence type="ECO:0000256" key="1">
    <source>
        <dbReference type="ARBA" id="ARBA00008196"/>
    </source>
</evidence>
<dbReference type="Pfam" id="PF01197">
    <property type="entry name" value="Ribosomal_L31"/>
    <property type="match status" value="1"/>
</dbReference>
<comment type="caution">
    <text evidence="6">The sequence shown here is derived from an EMBL/GenBank/DDBJ whole genome shotgun (WGS) entry which is preliminary data.</text>
</comment>
<dbReference type="HAMAP" id="MF_00502">
    <property type="entry name" value="Ribosomal_bL31_2"/>
    <property type="match status" value="1"/>
</dbReference>
<evidence type="ECO:0000256" key="4">
    <source>
        <dbReference type="ARBA" id="ARBA00023274"/>
    </source>
</evidence>
<dbReference type="PRINTS" id="PR01249">
    <property type="entry name" value="RIBOSOMALL31"/>
</dbReference>
<name>C0DU02_EIKCO</name>
<sequence>MIKCYGITFERQFMKPNIHPENYRTVLFFDSSANEGWLIRSCAPTSNTMQWKDGKEYPVFMLDTSAASHPVYTGQQREHNKLGRASAFNQRYGSMMSALKKDN</sequence>